<dbReference type="InterPro" id="IPR008271">
    <property type="entry name" value="Ser/Thr_kinase_AS"/>
</dbReference>
<feature type="compositionally biased region" description="Acidic residues" evidence="1">
    <location>
        <begin position="439"/>
        <end position="506"/>
    </location>
</feature>
<accession>A0A182J169</accession>
<feature type="compositionally biased region" description="Basic and acidic residues" evidence="1">
    <location>
        <begin position="573"/>
        <end position="586"/>
    </location>
</feature>
<proteinExistence type="predicted"/>
<evidence type="ECO:0000256" key="1">
    <source>
        <dbReference type="SAM" id="MobiDB-lite"/>
    </source>
</evidence>
<feature type="region of interest" description="Disordered" evidence="1">
    <location>
        <begin position="555"/>
        <end position="609"/>
    </location>
</feature>
<organism evidence="2">
    <name type="scientific">Anopheles atroparvus</name>
    <name type="common">European mosquito</name>
    <dbReference type="NCBI Taxonomy" id="41427"/>
    <lineage>
        <taxon>Eukaryota</taxon>
        <taxon>Metazoa</taxon>
        <taxon>Ecdysozoa</taxon>
        <taxon>Arthropoda</taxon>
        <taxon>Hexapoda</taxon>
        <taxon>Insecta</taxon>
        <taxon>Pterygota</taxon>
        <taxon>Neoptera</taxon>
        <taxon>Endopterygota</taxon>
        <taxon>Diptera</taxon>
        <taxon>Nematocera</taxon>
        <taxon>Culicoidea</taxon>
        <taxon>Culicidae</taxon>
        <taxon>Anophelinae</taxon>
        <taxon>Anopheles</taxon>
    </lineage>
</organism>
<dbReference type="GO" id="GO:0005524">
    <property type="term" value="F:ATP binding"/>
    <property type="evidence" value="ECO:0007669"/>
    <property type="project" value="InterPro"/>
</dbReference>
<dbReference type="PROSITE" id="PS50011">
    <property type="entry name" value="PROTEIN_KINASE_DOM"/>
    <property type="match status" value="1"/>
</dbReference>
<dbReference type="VEuPathDB" id="VectorBase:AATE009385"/>
<protein>
    <submittedName>
        <fullName evidence="2">Uncharacterized protein</fullName>
    </submittedName>
</protein>
<dbReference type="Gene3D" id="1.10.510.10">
    <property type="entry name" value="Transferase(Phosphotransferase) domain 1"/>
    <property type="match status" value="1"/>
</dbReference>
<dbReference type="InterPro" id="IPR000719">
    <property type="entry name" value="Prot_kinase_dom"/>
</dbReference>
<feature type="compositionally biased region" description="Low complexity" evidence="1">
    <location>
        <begin position="428"/>
        <end position="438"/>
    </location>
</feature>
<dbReference type="PROSITE" id="PS00108">
    <property type="entry name" value="PROTEIN_KINASE_ST"/>
    <property type="match status" value="1"/>
</dbReference>
<dbReference type="STRING" id="41427.A0A182J169"/>
<name>A0A182J169_ANOAO</name>
<reference evidence="2" key="1">
    <citation type="submission" date="2022-08" db="UniProtKB">
        <authorList>
            <consortium name="EnsemblMetazoa"/>
        </authorList>
    </citation>
    <scope>IDENTIFICATION</scope>
    <source>
        <strain evidence="2">EBRO</strain>
    </source>
</reference>
<dbReference type="PANTHER" id="PTHR44329">
    <property type="entry name" value="SERINE/THREONINE-PROTEIN KINASE TNNI3K-RELATED"/>
    <property type="match status" value="1"/>
</dbReference>
<dbReference type="InterPro" id="IPR051681">
    <property type="entry name" value="Ser/Thr_Kinases-Pseudokinases"/>
</dbReference>
<evidence type="ECO:0000313" key="2">
    <source>
        <dbReference type="EnsemblMetazoa" id="AATE009385-PA.1"/>
    </source>
</evidence>
<dbReference type="EnsemblMetazoa" id="AATE009385-RA">
    <property type="protein sequence ID" value="AATE009385-PA.1"/>
    <property type="gene ID" value="AATE009385"/>
</dbReference>
<dbReference type="AlphaFoldDB" id="A0A182J169"/>
<dbReference type="SUPFAM" id="SSF56112">
    <property type="entry name" value="Protein kinase-like (PK-like)"/>
    <property type="match status" value="1"/>
</dbReference>
<sequence>METPLKRSVLDNLKKLEASNDDDLLSAAKNPANCDAETSVVEIPPTPLLRTLGIGTGVHVMCIKRNHPANATRSPWAIKMLSGRADPANKAIFDDRLLEEAKLLRNLSHPNIVGYRAFDALEAGRNFLALEYCSTSLGNILEERYEKRAGPLEAAKAKKMAVHVLRGMDYLHTVAHILHGDMKSFNILINKDFESAKICDFGVSLQLNGDGFLDLQKNPDARYVGTGIWSAPEVLEDEPALVSVKADIFSFGLVIYETITLMPPHTFPGIKDESIVNSAGYALLRAKVDNPDAKRRLELSGVIEISDEPEVDPVEDIPAGAGRATKRKIDACLDGMRKKLKASETPDAEAVPDEEGDAAGIAAEEGTADEQPLLDTADEPEPDSSTEAKPNDAAVDGSILIEDDAPSVNIPPVPDRDADIADDDQEVITISSHSSSISEDYEYQEYPIDLEEEDESVNNDVDDEQWDDDDDDDEDNDDNDDNDDYDDDGFGMEDAEDEEEEDEDDGPYLNYGVLGSRPPIPSDIPIDAEHLPLVEMFHICTDASPTQRPTARQLLDALLKSMGGDVDGPAEPKPAEDEKQGEKTADTDEAAPTDQSGKEDPTNTTPPSE</sequence>
<dbReference type="GO" id="GO:0004674">
    <property type="term" value="F:protein serine/threonine kinase activity"/>
    <property type="evidence" value="ECO:0007669"/>
    <property type="project" value="TreeGrafter"/>
</dbReference>
<dbReference type="InterPro" id="IPR011009">
    <property type="entry name" value="Kinase-like_dom_sf"/>
</dbReference>
<dbReference type="Pfam" id="PF00069">
    <property type="entry name" value="Pkinase"/>
    <property type="match status" value="1"/>
</dbReference>
<feature type="region of interest" description="Disordered" evidence="1">
    <location>
        <begin position="364"/>
        <end position="523"/>
    </location>
</feature>
<dbReference type="SMART" id="SM00220">
    <property type="entry name" value="S_TKc"/>
    <property type="match status" value="1"/>
</dbReference>